<dbReference type="OrthoDB" id="416353at2759"/>
<dbReference type="AlphaFoldDB" id="A0A024V4V6"/>
<accession>A0A024V4V6</accession>
<organism evidence="1 2">
    <name type="scientific">Plasmodium falciparum Vietnam Oak-Knoll</name>
    <name type="common">FVO</name>
    <dbReference type="NCBI Taxonomy" id="1036723"/>
    <lineage>
        <taxon>Eukaryota</taxon>
        <taxon>Sar</taxon>
        <taxon>Alveolata</taxon>
        <taxon>Apicomplexa</taxon>
        <taxon>Aconoidasida</taxon>
        <taxon>Haemosporida</taxon>
        <taxon>Plasmodiidae</taxon>
        <taxon>Plasmodium</taxon>
        <taxon>Plasmodium (Laverania)</taxon>
    </lineage>
</organism>
<dbReference type="EMBL" id="KI925080">
    <property type="protein sequence ID" value="ETW18048.1"/>
    <property type="molecule type" value="Genomic_DNA"/>
</dbReference>
<reference evidence="1 2" key="1">
    <citation type="submission" date="2013-02" db="EMBL/GenBank/DDBJ databases">
        <title>The Genome Annotation of Plasmodium falciparum Vietnam Oak-Knoll (FVO).</title>
        <authorList>
            <consortium name="The Broad Institute Genome Sequencing Platform"/>
            <consortium name="The Broad Institute Genome Sequencing Center for Infectious Disease"/>
            <person name="Neafsey D."/>
            <person name="Hoffman S."/>
            <person name="Volkman S."/>
            <person name="Rosenthal P."/>
            <person name="Walker B."/>
            <person name="Young S.K."/>
            <person name="Zeng Q."/>
            <person name="Gargeya S."/>
            <person name="Fitzgerald M."/>
            <person name="Haas B."/>
            <person name="Abouelleil A."/>
            <person name="Allen A.W."/>
            <person name="Alvarado L."/>
            <person name="Arachchi H.M."/>
            <person name="Berlin A.M."/>
            <person name="Chapman S.B."/>
            <person name="Gainer-Dewar J."/>
            <person name="Goldberg J."/>
            <person name="Griggs A."/>
            <person name="Gujja S."/>
            <person name="Hansen M."/>
            <person name="Howarth C."/>
            <person name="Imamovic A."/>
            <person name="Ireland A."/>
            <person name="Larimer J."/>
            <person name="McCowan C."/>
            <person name="Murphy C."/>
            <person name="Pearson M."/>
            <person name="Poon T.W."/>
            <person name="Priest M."/>
            <person name="Roberts A."/>
            <person name="Saif S."/>
            <person name="Shea T."/>
            <person name="Sisk P."/>
            <person name="Sykes S."/>
            <person name="Wortman J."/>
            <person name="Nusbaum C."/>
            <person name="Birren B."/>
        </authorList>
    </citation>
    <scope>NUCLEOTIDE SEQUENCE [LARGE SCALE GENOMIC DNA]</scope>
    <source>
        <strain evidence="2">Vietnam Oak-Knoll (FVO)</strain>
    </source>
</reference>
<dbReference type="Proteomes" id="UP000030690">
    <property type="component" value="Unassembled WGS sequence"/>
</dbReference>
<protein>
    <submittedName>
        <fullName evidence="1">Uncharacterized protein</fullName>
    </submittedName>
</protein>
<evidence type="ECO:0000313" key="1">
    <source>
        <dbReference type="EMBL" id="ETW18048.1"/>
    </source>
</evidence>
<name>A0A024V4V6_PLAFA</name>
<reference evidence="1 2" key="2">
    <citation type="submission" date="2013-02" db="EMBL/GenBank/DDBJ databases">
        <title>The Genome Sequence of Plasmodium falciparum Vietnam Oak-Knoll (FVO).</title>
        <authorList>
            <consortium name="The Broad Institute Genome Sequencing Platform"/>
            <consortium name="The Broad Institute Genome Sequencing Center for Infectious Disease"/>
            <person name="Neafsey D."/>
            <person name="Cheeseman I."/>
            <person name="Volkman S."/>
            <person name="Adams J."/>
            <person name="Walker B."/>
            <person name="Young S.K."/>
            <person name="Zeng Q."/>
            <person name="Gargeya S."/>
            <person name="Fitzgerald M."/>
            <person name="Haas B."/>
            <person name="Abouelleil A."/>
            <person name="Alvarado L."/>
            <person name="Arachchi H.M."/>
            <person name="Berlin A.M."/>
            <person name="Chapman S.B."/>
            <person name="Dewar J."/>
            <person name="Goldberg J."/>
            <person name="Griggs A."/>
            <person name="Gujja S."/>
            <person name="Hansen M."/>
            <person name="Howarth C."/>
            <person name="Imamovic A."/>
            <person name="Larimer J."/>
            <person name="McCowan C."/>
            <person name="Murphy C."/>
            <person name="Neiman D."/>
            <person name="Pearson M."/>
            <person name="Priest M."/>
            <person name="Roberts A."/>
            <person name="Saif S."/>
            <person name="Shea T."/>
            <person name="Sisk P."/>
            <person name="Sykes S."/>
            <person name="Wortman J."/>
            <person name="Nusbaum C."/>
            <person name="Birren B."/>
        </authorList>
    </citation>
    <scope>NUCLEOTIDE SEQUENCE [LARGE SCALE GENOMIC DNA]</scope>
    <source>
        <strain evidence="2">Vietnam Oak-Knoll (FVO)</strain>
    </source>
</reference>
<proteinExistence type="predicted"/>
<evidence type="ECO:0000313" key="2">
    <source>
        <dbReference type="Proteomes" id="UP000030690"/>
    </source>
</evidence>
<gene>
    <name evidence="1" type="ORF">PFFVO_02941</name>
</gene>
<sequence length="496" mass="59650">MIRNILRVQSVRNDGWFVLKCRRIRRVHNKSGGDEKSVVVNKLLEKYKTLRHDDKMKLINSHLVNIKEKDVNDIIYTFCKKKEEEKEVEDEYIKRKRLKLLKVRRPAYLQQKKIKKRVHNDFTIPNEYEEKMCIEKEKELKDIEKYTLIEDMYKSYIYSIAFILLNNQYKTKHCITNNFVHVMINTIRNEILQKVRPTLINEFSIYKNPYMLLKNAMFNFILHQYVKNPYEESLIETYINKKIYMNILKINSARVPVEVYEPLVAFRGDVNYNYDLEEKFNDMIDISQNIINILTKKNIDDKQKENNQNDSTYDHTYSKDNYMSKEEMDSIINEVLKILPENIKYHYENYPFENLKSFKSKKQKKYIGGIKNNKPINIHEEELSMVRYPNLQSVAHSLPKDEKYRDNVIHAIKVLERSKHWDHQSKIKAINTLIQVWNSMNSSDYYENMLDKSLPVLYTKNLLRKTKTRKDTYNKGLTYIQSLTTQKPLAMRLKKN</sequence>
<dbReference type="SMR" id="A0A024V4V6"/>